<dbReference type="InterPro" id="IPR000639">
    <property type="entry name" value="Epox_hydrolase-like"/>
</dbReference>
<dbReference type="Pfam" id="PF06441">
    <property type="entry name" value="EHN"/>
    <property type="match status" value="1"/>
</dbReference>
<reference evidence="5 6" key="1">
    <citation type="submission" date="2021-01" db="EMBL/GenBank/DDBJ databases">
        <title>Streptomyces acididurans sp. nov., isolated from a peat swamp forest soil.</title>
        <authorList>
            <person name="Chantavorakit T."/>
            <person name="Duangmal K."/>
        </authorList>
    </citation>
    <scope>NUCLEOTIDE SEQUENCE [LARGE SCALE GENOMIC DNA]</scope>
    <source>
        <strain evidence="5 6">KK5PA1</strain>
    </source>
</reference>
<dbReference type="PRINTS" id="PR00412">
    <property type="entry name" value="EPOXHYDRLASE"/>
</dbReference>
<proteinExistence type="inferred from homology"/>
<feature type="domain" description="Epoxide hydrolase N-terminal" evidence="4">
    <location>
        <begin position="5"/>
        <end position="107"/>
    </location>
</feature>
<keyword evidence="3 5" id="KW-0378">Hydrolase</keyword>
<dbReference type="PANTHER" id="PTHR21661">
    <property type="entry name" value="EPOXIDE HYDROLASE 1-RELATED"/>
    <property type="match status" value="1"/>
</dbReference>
<evidence type="ECO:0000313" key="5">
    <source>
        <dbReference type="EMBL" id="MBM9506231.1"/>
    </source>
</evidence>
<dbReference type="Gene3D" id="3.40.50.1820">
    <property type="entry name" value="alpha/beta hydrolase"/>
    <property type="match status" value="1"/>
</dbReference>
<evidence type="ECO:0000256" key="2">
    <source>
        <dbReference type="ARBA" id="ARBA00022797"/>
    </source>
</evidence>
<comment type="similarity">
    <text evidence="1">Belongs to the peptidase S33 family.</text>
</comment>
<dbReference type="InterPro" id="IPR010497">
    <property type="entry name" value="Epoxide_hydro_N"/>
</dbReference>
<protein>
    <submittedName>
        <fullName evidence="5">Epoxide hydrolase</fullName>
    </submittedName>
</protein>
<gene>
    <name evidence="5" type="ORF">ITX44_17070</name>
</gene>
<evidence type="ECO:0000256" key="3">
    <source>
        <dbReference type="ARBA" id="ARBA00022801"/>
    </source>
</evidence>
<dbReference type="RefSeq" id="WP_205358090.1">
    <property type="nucleotide sequence ID" value="NZ_JADKYB010000008.1"/>
</dbReference>
<dbReference type="PANTHER" id="PTHR21661:SF35">
    <property type="entry name" value="EPOXIDE HYDROLASE"/>
    <property type="match status" value="1"/>
</dbReference>
<evidence type="ECO:0000259" key="4">
    <source>
        <dbReference type="Pfam" id="PF06441"/>
    </source>
</evidence>
<organism evidence="5 6">
    <name type="scientific">Actinacidiphila acididurans</name>
    <dbReference type="NCBI Taxonomy" id="2784346"/>
    <lineage>
        <taxon>Bacteria</taxon>
        <taxon>Bacillati</taxon>
        <taxon>Actinomycetota</taxon>
        <taxon>Actinomycetes</taxon>
        <taxon>Kitasatosporales</taxon>
        <taxon>Streptomycetaceae</taxon>
        <taxon>Actinacidiphila</taxon>
    </lineage>
</organism>
<dbReference type="SUPFAM" id="SSF53474">
    <property type="entry name" value="alpha/beta-Hydrolases"/>
    <property type="match status" value="1"/>
</dbReference>
<accession>A0ABS2TUQ1</accession>
<dbReference type="Proteomes" id="UP000749040">
    <property type="component" value="Unassembled WGS sequence"/>
</dbReference>
<dbReference type="PIRSF" id="PIRSF001112">
    <property type="entry name" value="Epoxide_hydrolase"/>
    <property type="match status" value="1"/>
</dbReference>
<keyword evidence="6" id="KW-1185">Reference proteome</keyword>
<sequence>MPSNPPVISVSDAELAGLRARLKDTRWAEPWPVDGWAAGTDPVEIRRLAAYWADGYDWRAHEAAINALPSRFADLGGTPVHYLRYDGEHPDALPIVLTHGWPSSFLELTALAERLAAPSRYGGAAEDAFTVIVPSLPGFAFSPQRPALTGAEQTHDLWHRLMHDELGFERYAAHGGDLGAGVTSRLAEARPEALVGIHVLAVAAPASYDPAGLTPQEQAHLDAVSAWQAREGGYQHQQSTRPLTLSQGLADSPTGLLTWLTEKYRAWSDSGGELSARFTDDFLLTQASLYWFTGTISTSFRPYYEYAQGLTRRVERVSVPTAVALFPADLSRPPRSWAERTYAIARWTHMPRGGHFAAHEEPGLLADDITEFFRDRRSARPPAPRSGH</sequence>
<dbReference type="InterPro" id="IPR029058">
    <property type="entry name" value="AB_hydrolase_fold"/>
</dbReference>
<dbReference type="GO" id="GO:0016787">
    <property type="term" value="F:hydrolase activity"/>
    <property type="evidence" value="ECO:0007669"/>
    <property type="project" value="UniProtKB-KW"/>
</dbReference>
<name>A0ABS2TUQ1_9ACTN</name>
<keyword evidence="2" id="KW-0058">Aromatic hydrocarbons catabolism</keyword>
<evidence type="ECO:0000313" key="6">
    <source>
        <dbReference type="Proteomes" id="UP000749040"/>
    </source>
</evidence>
<comment type="caution">
    <text evidence="5">The sequence shown here is derived from an EMBL/GenBank/DDBJ whole genome shotgun (WGS) entry which is preliminary data.</text>
</comment>
<evidence type="ECO:0000256" key="1">
    <source>
        <dbReference type="ARBA" id="ARBA00010088"/>
    </source>
</evidence>
<dbReference type="EMBL" id="JADKYB010000008">
    <property type="protein sequence ID" value="MBM9506231.1"/>
    <property type="molecule type" value="Genomic_DNA"/>
</dbReference>
<dbReference type="InterPro" id="IPR016292">
    <property type="entry name" value="Epoxide_hydrolase"/>
</dbReference>